<keyword evidence="1" id="KW-0812">Transmembrane</keyword>
<proteinExistence type="predicted"/>
<gene>
    <name evidence="2" type="ORF">BC670_1503</name>
</gene>
<keyword evidence="1" id="KW-0472">Membrane</keyword>
<dbReference type="Proteomes" id="UP000320773">
    <property type="component" value="Unassembled WGS sequence"/>
</dbReference>
<comment type="caution">
    <text evidence="2">The sequence shown here is derived from an EMBL/GenBank/DDBJ whole genome shotgun (WGS) entry which is preliminary data.</text>
</comment>
<dbReference type="AlphaFoldDB" id="A0A543G3H9"/>
<feature type="transmembrane region" description="Helical" evidence="1">
    <location>
        <begin position="9"/>
        <end position="29"/>
    </location>
</feature>
<sequence>MKDFFYKYWWLYYLLFFFLLGILIYALMWQPICVSNKDQILDLQKQLEDCRGTIRKDSVVYIQDTTQQKKQIIDCDATVKSGGQGETETIHSLGNKSGKVIIDFDMNSIPDEMIVYFNNQEVASTKGTVKGKGSLEFDFDAAKSSSCIVIVKAPQNNTEWKYIVNCPK</sequence>
<dbReference type="EMBL" id="VFPJ01000001">
    <property type="protein sequence ID" value="TQM40605.1"/>
    <property type="molecule type" value="Genomic_DNA"/>
</dbReference>
<organism evidence="2 3">
    <name type="scientific">Flavobacterium branchiophilum</name>
    <dbReference type="NCBI Taxonomy" id="55197"/>
    <lineage>
        <taxon>Bacteria</taxon>
        <taxon>Pseudomonadati</taxon>
        <taxon>Bacteroidota</taxon>
        <taxon>Flavobacteriia</taxon>
        <taxon>Flavobacteriales</taxon>
        <taxon>Flavobacteriaceae</taxon>
        <taxon>Flavobacterium</taxon>
    </lineage>
</organism>
<name>A0A543G3H9_9FLAO</name>
<evidence type="ECO:0000256" key="1">
    <source>
        <dbReference type="SAM" id="Phobius"/>
    </source>
</evidence>
<reference evidence="2 3" key="1">
    <citation type="submission" date="2019-06" db="EMBL/GenBank/DDBJ databases">
        <title>Genomic Encyclopedia of Archaeal and Bacterial Type Strains, Phase II (KMG-II): from individual species to whole genera.</title>
        <authorList>
            <person name="Goeker M."/>
        </authorList>
    </citation>
    <scope>NUCLEOTIDE SEQUENCE [LARGE SCALE GENOMIC DNA]</scope>
    <source>
        <strain evidence="2 3">DSM 24789</strain>
    </source>
</reference>
<protein>
    <submittedName>
        <fullName evidence="2">Uncharacterized protein</fullName>
    </submittedName>
</protein>
<dbReference type="RefSeq" id="WP_089081399.1">
    <property type="nucleotide sequence ID" value="NZ_VFPJ01000001.1"/>
</dbReference>
<evidence type="ECO:0000313" key="3">
    <source>
        <dbReference type="Proteomes" id="UP000320773"/>
    </source>
</evidence>
<keyword evidence="1" id="KW-1133">Transmembrane helix</keyword>
<accession>A0A543G3H9</accession>
<evidence type="ECO:0000313" key="2">
    <source>
        <dbReference type="EMBL" id="TQM40605.1"/>
    </source>
</evidence>